<name>A0A7D4TGS4_9MICO</name>
<protein>
    <submittedName>
        <fullName evidence="3">DUF3099 domain-containing protein</fullName>
    </submittedName>
</protein>
<feature type="compositionally biased region" description="Basic and acidic residues" evidence="1">
    <location>
        <begin position="97"/>
        <end position="131"/>
    </location>
</feature>
<sequence>MKSSHHAQSATSLPRSPRDEAGARSRRYLIMMGVRIVCFVLMVLITPYGWYTWVLGAAAIFLPYIAVVSANVGDNVRSVGPENPERALPAAADAAPDEAHVGGADDRVIRIDETRPHETFPDETRPDGDPR</sequence>
<dbReference type="EMBL" id="CP054038">
    <property type="protein sequence ID" value="QKJ19581.1"/>
    <property type="molecule type" value="Genomic_DNA"/>
</dbReference>
<dbReference type="RefSeq" id="WP_172990019.1">
    <property type="nucleotide sequence ID" value="NZ_CP054038.1"/>
</dbReference>
<gene>
    <name evidence="3" type="ORF">HQM25_09550</name>
</gene>
<reference evidence="3 4" key="1">
    <citation type="submission" date="2020-05" db="EMBL/GenBank/DDBJ databases">
        <title>Strain PA2F3 complete genome.</title>
        <authorList>
            <person name="Kim Y.-S."/>
            <person name="Kim S.-J."/>
            <person name="Jung H.-k."/>
            <person name="Kim S.-E."/>
            <person name="Kim K.-H."/>
        </authorList>
    </citation>
    <scope>NUCLEOTIDE SEQUENCE [LARGE SCALE GENOMIC DNA]</scope>
    <source>
        <strain evidence="3 4">PA2F3</strain>
    </source>
</reference>
<keyword evidence="2" id="KW-0472">Membrane</keyword>
<evidence type="ECO:0000313" key="4">
    <source>
        <dbReference type="Proteomes" id="UP000502498"/>
    </source>
</evidence>
<keyword evidence="2" id="KW-1133">Transmembrane helix</keyword>
<accession>A0A7D4TGS4</accession>
<dbReference type="AlphaFoldDB" id="A0A7D4TGS4"/>
<dbReference type="Proteomes" id="UP000502498">
    <property type="component" value="Chromosome"/>
</dbReference>
<dbReference type="Pfam" id="PF11298">
    <property type="entry name" value="DUF3099"/>
    <property type="match status" value="1"/>
</dbReference>
<evidence type="ECO:0000256" key="2">
    <source>
        <dbReference type="SAM" id="Phobius"/>
    </source>
</evidence>
<evidence type="ECO:0000313" key="3">
    <source>
        <dbReference type="EMBL" id="QKJ19581.1"/>
    </source>
</evidence>
<evidence type="ECO:0000256" key="1">
    <source>
        <dbReference type="SAM" id="MobiDB-lite"/>
    </source>
</evidence>
<feature type="transmembrane region" description="Helical" evidence="2">
    <location>
        <begin position="28"/>
        <end position="45"/>
    </location>
</feature>
<proteinExistence type="predicted"/>
<feature type="region of interest" description="Disordered" evidence="1">
    <location>
        <begin position="83"/>
        <end position="131"/>
    </location>
</feature>
<keyword evidence="2" id="KW-0812">Transmembrane</keyword>
<feature type="transmembrane region" description="Helical" evidence="2">
    <location>
        <begin position="51"/>
        <end position="72"/>
    </location>
</feature>
<organism evidence="3 4">
    <name type="scientific">Microbacterium hominis</name>
    <dbReference type="NCBI Taxonomy" id="162426"/>
    <lineage>
        <taxon>Bacteria</taxon>
        <taxon>Bacillati</taxon>
        <taxon>Actinomycetota</taxon>
        <taxon>Actinomycetes</taxon>
        <taxon>Micrococcales</taxon>
        <taxon>Microbacteriaceae</taxon>
        <taxon>Microbacterium</taxon>
    </lineage>
</organism>
<dbReference type="InterPro" id="IPR021449">
    <property type="entry name" value="DUF3099"/>
</dbReference>